<feature type="region of interest" description="Disordered" evidence="10">
    <location>
        <begin position="322"/>
        <end position="342"/>
    </location>
</feature>
<dbReference type="EMBL" id="NHSF01000014">
    <property type="protein sequence ID" value="MBK5929390.1"/>
    <property type="molecule type" value="Genomic_DNA"/>
</dbReference>
<dbReference type="GO" id="GO:0005886">
    <property type="term" value="C:plasma membrane"/>
    <property type="evidence" value="ECO:0007669"/>
    <property type="project" value="UniProtKB-SubCell"/>
</dbReference>
<accession>A0AAJ0UED9</accession>
<evidence type="ECO:0000313" key="12">
    <source>
        <dbReference type="EMBL" id="MBK5929390.1"/>
    </source>
</evidence>
<dbReference type="Pfam" id="PF21687">
    <property type="entry name" value="T2SSK_1st"/>
    <property type="match status" value="1"/>
</dbReference>
<evidence type="ECO:0000256" key="3">
    <source>
        <dbReference type="ARBA" id="ARBA00022448"/>
    </source>
</evidence>
<dbReference type="Proteomes" id="UP001296967">
    <property type="component" value="Unassembled WGS sequence"/>
</dbReference>
<feature type="compositionally biased region" description="Polar residues" evidence="10">
    <location>
        <begin position="323"/>
        <end position="333"/>
    </location>
</feature>
<keyword evidence="5" id="KW-0997">Cell inner membrane</keyword>
<evidence type="ECO:0000256" key="2">
    <source>
        <dbReference type="ARBA" id="ARBA00007246"/>
    </source>
</evidence>
<gene>
    <name evidence="12" type="ORF">CCR82_02280</name>
</gene>
<evidence type="ECO:0000256" key="6">
    <source>
        <dbReference type="ARBA" id="ARBA00022692"/>
    </source>
</evidence>
<reference evidence="12" key="2">
    <citation type="journal article" date="2020" name="Microorganisms">
        <title>Osmotic Adaptation and Compatible Solute Biosynthesis of Phototrophic Bacteria as Revealed from Genome Analyses.</title>
        <authorList>
            <person name="Imhoff J.F."/>
            <person name="Rahn T."/>
            <person name="Kunzel S."/>
            <person name="Keller A."/>
            <person name="Neulinger S.C."/>
        </authorList>
    </citation>
    <scope>NUCLEOTIDE SEQUENCE</scope>
    <source>
        <strain evidence="12">DSM 4395</strain>
    </source>
</reference>
<dbReference type="InterPro" id="IPR005628">
    <property type="entry name" value="GspK"/>
</dbReference>
<evidence type="ECO:0000313" key="13">
    <source>
        <dbReference type="Proteomes" id="UP001296967"/>
    </source>
</evidence>
<evidence type="ECO:0000256" key="10">
    <source>
        <dbReference type="SAM" id="MobiDB-lite"/>
    </source>
</evidence>
<comment type="caution">
    <text evidence="12">The sequence shown here is derived from an EMBL/GenBank/DDBJ whole genome shotgun (WGS) entry which is preliminary data.</text>
</comment>
<dbReference type="GO" id="GO:0009306">
    <property type="term" value="P:protein secretion"/>
    <property type="evidence" value="ECO:0007669"/>
    <property type="project" value="InterPro"/>
</dbReference>
<dbReference type="PANTHER" id="PTHR38831:SF1">
    <property type="entry name" value="TYPE II SECRETION SYSTEM PROTEIN K-RELATED"/>
    <property type="match status" value="1"/>
</dbReference>
<name>A0AAJ0UED9_HALSE</name>
<dbReference type="PANTHER" id="PTHR38831">
    <property type="entry name" value="TYPE II SECRETION SYSTEM PROTEIN K"/>
    <property type="match status" value="1"/>
</dbReference>
<keyword evidence="13" id="KW-1185">Reference proteome</keyword>
<dbReference type="SUPFAM" id="SSF158544">
    <property type="entry name" value="GspK insert domain-like"/>
    <property type="match status" value="1"/>
</dbReference>
<keyword evidence="6" id="KW-0812">Transmembrane</keyword>
<evidence type="ECO:0000259" key="11">
    <source>
        <dbReference type="Pfam" id="PF21687"/>
    </source>
</evidence>
<protein>
    <recommendedName>
        <fullName evidence="11">T2SS protein K first SAM-like domain-containing protein</fullName>
    </recommendedName>
</protein>
<comment type="subcellular location">
    <subcellularLocation>
        <location evidence="1">Cell inner membrane</location>
    </subcellularLocation>
</comment>
<evidence type="ECO:0000256" key="1">
    <source>
        <dbReference type="ARBA" id="ARBA00004533"/>
    </source>
</evidence>
<feature type="domain" description="T2SS protein K first SAM-like" evidence="11">
    <location>
        <begin position="125"/>
        <end position="204"/>
    </location>
</feature>
<keyword evidence="4" id="KW-1003">Cell membrane</keyword>
<proteinExistence type="inferred from homology"/>
<evidence type="ECO:0000256" key="9">
    <source>
        <dbReference type="ARBA" id="ARBA00023136"/>
    </source>
</evidence>
<evidence type="ECO:0000256" key="5">
    <source>
        <dbReference type="ARBA" id="ARBA00022519"/>
    </source>
</evidence>
<comment type="similarity">
    <text evidence="2">Belongs to the GSP K family.</text>
</comment>
<dbReference type="InterPro" id="IPR049031">
    <property type="entry name" value="T2SSK_SAM-like_1st"/>
</dbReference>
<keyword evidence="8" id="KW-1133">Transmembrane helix</keyword>
<evidence type="ECO:0000256" key="4">
    <source>
        <dbReference type="ARBA" id="ARBA00022475"/>
    </source>
</evidence>
<evidence type="ECO:0000256" key="7">
    <source>
        <dbReference type="ARBA" id="ARBA00022927"/>
    </source>
</evidence>
<keyword evidence="7" id="KW-0653">Protein transport</keyword>
<organism evidence="12 13">
    <name type="scientific">Halochromatium salexigens</name>
    <name type="common">Chromatium salexigens</name>
    <dbReference type="NCBI Taxonomy" id="49447"/>
    <lineage>
        <taxon>Bacteria</taxon>
        <taxon>Pseudomonadati</taxon>
        <taxon>Pseudomonadota</taxon>
        <taxon>Gammaproteobacteria</taxon>
        <taxon>Chromatiales</taxon>
        <taxon>Chromatiaceae</taxon>
        <taxon>Halochromatium</taxon>
    </lineage>
</organism>
<evidence type="ECO:0000256" key="8">
    <source>
        <dbReference type="ARBA" id="ARBA00022989"/>
    </source>
</evidence>
<reference evidence="12" key="1">
    <citation type="submission" date="2017-05" db="EMBL/GenBank/DDBJ databases">
        <authorList>
            <person name="Imhoff J.F."/>
            <person name="Rahn T."/>
            <person name="Kuenzel S."/>
            <person name="Neulinger S.C."/>
        </authorList>
    </citation>
    <scope>NUCLEOTIDE SEQUENCE</scope>
    <source>
        <strain evidence="12">DSM 4395</strain>
    </source>
</reference>
<sequence>MIRIAEPRSNSRGIALVLVMWVLALLTVMALALTQIQRTEGALTANQLDRARFRAHAAGIMNLVALDLLSTPATTFDDAAIAWIPDGRAQPFRFNGEDFIVTLSNQGSKFDLNTIERPQLLTLIELAQDPERPDELQRDQLADAILDWRDDNDLARLNGAEDADYAAVGLPYGAADRPFRSVEELRQVLGMPASLHARLAPYLRVESNKANSYAAFSAGQGAKQGQGQVDETFATAPVLVALHGHALEEAQRLVEERFQGLFADDDEGQRAPLDRGGPRYHLQITHQRPGGGGPTMEALIHVEPANPAAFEVLWQRFGAKAANTDSDSTSGSNPDDGAVAWP</sequence>
<keyword evidence="3" id="KW-0813">Transport</keyword>
<dbReference type="Gene3D" id="1.10.40.60">
    <property type="entry name" value="EpsJ-like"/>
    <property type="match status" value="1"/>
</dbReference>
<dbReference type="InterPro" id="IPR038072">
    <property type="entry name" value="GspK_central_sf"/>
</dbReference>
<keyword evidence="9" id="KW-0472">Membrane</keyword>
<dbReference type="AlphaFoldDB" id="A0AAJ0UED9"/>